<evidence type="ECO:0000313" key="4">
    <source>
        <dbReference type="Proteomes" id="UP000002058"/>
    </source>
</evidence>
<dbReference type="InParanoid" id="C4JH84"/>
<name>C4JH84_UNCRE</name>
<feature type="region of interest" description="Disordered" evidence="1">
    <location>
        <begin position="257"/>
        <end position="279"/>
    </location>
</feature>
<dbReference type="EMBL" id="CH476615">
    <property type="protein sequence ID" value="EEP77808.1"/>
    <property type="molecule type" value="Genomic_DNA"/>
</dbReference>
<dbReference type="OrthoDB" id="5238363at2759"/>
<keyword evidence="2" id="KW-0812">Transmembrane</keyword>
<dbReference type="HOGENOM" id="CLU_940717_0_0_1"/>
<dbReference type="KEGG" id="ure:UREG_02657"/>
<gene>
    <name evidence="3" type="ORF">UREG_02657</name>
</gene>
<dbReference type="GeneID" id="8443104"/>
<sequence>MAAPRVSRGTRLLPTYFQKKSSMLRIKGANLFQAYFSPENLIPYVGARYISDFDNPIRPKVFDMYQNRERGILWWTVAAGHMVNMKRVVRSWCARRVRIAFRAALKESGYDSEGRKYILGACGNGNPLSKEKALMGTLEVRMCTALLKAKPEALTEQIKLLIRAVEDNQVGRDNGQEVRRAAPARMNCPSVPMETRQYNLLTWPTWAARRKLDLRMGGSVTYLAVLYPVCAILVFSSLLRISEVVQSTEASWRITATRRGEQGGPPRMPSRAHGSESISQKWLGVNKWSCDPAPDI</sequence>
<feature type="transmembrane region" description="Helical" evidence="2">
    <location>
        <begin position="219"/>
        <end position="239"/>
    </location>
</feature>
<proteinExistence type="predicted"/>
<dbReference type="Proteomes" id="UP000002058">
    <property type="component" value="Unassembled WGS sequence"/>
</dbReference>
<dbReference type="eggNOG" id="ENOG502T1M6">
    <property type="taxonomic scope" value="Eukaryota"/>
</dbReference>
<dbReference type="RefSeq" id="XP_002543141.1">
    <property type="nucleotide sequence ID" value="XM_002543095.1"/>
</dbReference>
<dbReference type="AlphaFoldDB" id="C4JH84"/>
<evidence type="ECO:0000256" key="2">
    <source>
        <dbReference type="SAM" id="Phobius"/>
    </source>
</evidence>
<keyword evidence="2" id="KW-0472">Membrane</keyword>
<keyword evidence="2" id="KW-1133">Transmembrane helix</keyword>
<evidence type="ECO:0000256" key="1">
    <source>
        <dbReference type="SAM" id="MobiDB-lite"/>
    </source>
</evidence>
<keyword evidence="4" id="KW-1185">Reference proteome</keyword>
<organism evidence="3 4">
    <name type="scientific">Uncinocarpus reesii (strain UAMH 1704)</name>
    <dbReference type="NCBI Taxonomy" id="336963"/>
    <lineage>
        <taxon>Eukaryota</taxon>
        <taxon>Fungi</taxon>
        <taxon>Dikarya</taxon>
        <taxon>Ascomycota</taxon>
        <taxon>Pezizomycotina</taxon>
        <taxon>Eurotiomycetes</taxon>
        <taxon>Eurotiomycetidae</taxon>
        <taxon>Onygenales</taxon>
        <taxon>Onygenaceae</taxon>
        <taxon>Uncinocarpus</taxon>
    </lineage>
</organism>
<dbReference type="VEuPathDB" id="FungiDB:UREG_02657"/>
<reference evidence="4" key="1">
    <citation type="journal article" date="2009" name="Genome Res.">
        <title>Comparative genomic analyses of the human fungal pathogens Coccidioides and their relatives.</title>
        <authorList>
            <person name="Sharpton T.J."/>
            <person name="Stajich J.E."/>
            <person name="Rounsley S.D."/>
            <person name="Gardner M.J."/>
            <person name="Wortman J.R."/>
            <person name="Jordar V.S."/>
            <person name="Maiti R."/>
            <person name="Kodira C.D."/>
            <person name="Neafsey D.E."/>
            <person name="Zeng Q."/>
            <person name="Hung C.-Y."/>
            <person name="McMahan C."/>
            <person name="Muszewska A."/>
            <person name="Grynberg M."/>
            <person name="Mandel M.A."/>
            <person name="Kellner E.M."/>
            <person name="Barker B.M."/>
            <person name="Galgiani J.N."/>
            <person name="Orbach M.J."/>
            <person name="Kirkland T.N."/>
            <person name="Cole G.T."/>
            <person name="Henn M.R."/>
            <person name="Birren B.W."/>
            <person name="Taylor J.W."/>
        </authorList>
    </citation>
    <scope>NUCLEOTIDE SEQUENCE [LARGE SCALE GENOMIC DNA]</scope>
    <source>
        <strain evidence="4">UAMH 1704</strain>
    </source>
</reference>
<accession>C4JH84</accession>
<protein>
    <submittedName>
        <fullName evidence="3">Uncharacterized protein</fullName>
    </submittedName>
</protein>
<evidence type="ECO:0000313" key="3">
    <source>
        <dbReference type="EMBL" id="EEP77808.1"/>
    </source>
</evidence>